<keyword evidence="4" id="KW-0812">Transmembrane</keyword>
<dbReference type="PANTHER" id="PTHR10434">
    <property type="entry name" value="1-ACYL-SN-GLYCEROL-3-PHOSPHATE ACYLTRANSFERASE"/>
    <property type="match status" value="1"/>
</dbReference>
<name>A0A6N8KSM2_9SPHI</name>
<dbReference type="OrthoDB" id="9806008at2"/>
<dbReference type="EMBL" id="WSQA01000001">
    <property type="protein sequence ID" value="MVZ60425.1"/>
    <property type="molecule type" value="Genomic_DNA"/>
</dbReference>
<dbReference type="SUPFAM" id="SSF69593">
    <property type="entry name" value="Glycerol-3-phosphate (1)-acyltransferase"/>
    <property type="match status" value="1"/>
</dbReference>
<evidence type="ECO:0000256" key="4">
    <source>
        <dbReference type="SAM" id="Phobius"/>
    </source>
</evidence>
<sequence>MFYPALRTFVKFGMKWYVKDWQVRQLEHTQLDLPTIVVANHPNSFFDALVLAVHSPKDTRFLVRGDIFEKPWANWLLRNLFMIPIYKKSDDPDFEVRNAFTYDECAKCLKSSENIVLFPEGVSRNSHQLRPLMPHGFVALTERAIRMDVPVQIQAFALGYNSFDSIPKAVALTALTRIDSTDYLQDGQVDGKQLLQQVRQELEAALPLGPVQPKQEQEAANAWMKVPAQLGYYTHHWLYKIVRQQVEKKTKGTIFFDSLLFGTLLFGYPILIFLLSLILGNLIGFWTGIIFFFLMPFLSYCWVQYQPIKVAEESDELKVNQLN</sequence>
<dbReference type="GO" id="GO:0003841">
    <property type="term" value="F:1-acylglycerol-3-phosphate O-acyltransferase activity"/>
    <property type="evidence" value="ECO:0007669"/>
    <property type="project" value="TreeGrafter"/>
</dbReference>
<comment type="caution">
    <text evidence="6">The sequence shown here is derived from an EMBL/GenBank/DDBJ whole genome shotgun (WGS) entry which is preliminary data.</text>
</comment>
<protein>
    <recommendedName>
        <fullName evidence="5">Phospholipid/glycerol acyltransferase domain-containing protein</fullName>
    </recommendedName>
</protein>
<feature type="transmembrane region" description="Helical" evidence="4">
    <location>
        <begin position="285"/>
        <end position="303"/>
    </location>
</feature>
<keyword evidence="7" id="KW-1185">Reference proteome</keyword>
<evidence type="ECO:0000256" key="1">
    <source>
        <dbReference type="ARBA" id="ARBA00005189"/>
    </source>
</evidence>
<evidence type="ECO:0000313" key="7">
    <source>
        <dbReference type="Proteomes" id="UP000435036"/>
    </source>
</evidence>
<comment type="pathway">
    <text evidence="1">Lipid metabolism.</text>
</comment>
<evidence type="ECO:0000313" key="6">
    <source>
        <dbReference type="EMBL" id="MVZ60425.1"/>
    </source>
</evidence>
<organism evidence="6 7">
    <name type="scientific">Sphingobacterium humi</name>
    <dbReference type="NCBI Taxonomy" id="1796905"/>
    <lineage>
        <taxon>Bacteria</taxon>
        <taxon>Pseudomonadati</taxon>
        <taxon>Bacteroidota</taxon>
        <taxon>Sphingobacteriia</taxon>
        <taxon>Sphingobacteriales</taxon>
        <taxon>Sphingobacteriaceae</taxon>
        <taxon>Sphingobacterium</taxon>
    </lineage>
</organism>
<reference evidence="6 7" key="1">
    <citation type="submission" date="2019-12" db="EMBL/GenBank/DDBJ databases">
        <authorList>
            <person name="Dong K."/>
        </authorList>
    </citation>
    <scope>NUCLEOTIDE SEQUENCE [LARGE SCALE GENOMIC DNA]</scope>
    <source>
        <strain evidence="6 7">JCM 31225</strain>
    </source>
</reference>
<dbReference type="RefSeq" id="WP_160367083.1">
    <property type="nucleotide sequence ID" value="NZ_WSQA01000001.1"/>
</dbReference>
<keyword evidence="3" id="KW-0012">Acyltransferase</keyword>
<keyword evidence="4" id="KW-0472">Membrane</keyword>
<dbReference type="SMART" id="SM00563">
    <property type="entry name" value="PlsC"/>
    <property type="match status" value="1"/>
</dbReference>
<keyword evidence="4" id="KW-1133">Transmembrane helix</keyword>
<accession>A0A6N8KSM2</accession>
<feature type="transmembrane region" description="Helical" evidence="4">
    <location>
        <begin position="254"/>
        <end position="279"/>
    </location>
</feature>
<proteinExistence type="predicted"/>
<evidence type="ECO:0000256" key="3">
    <source>
        <dbReference type="ARBA" id="ARBA00023315"/>
    </source>
</evidence>
<dbReference type="GO" id="GO:0006654">
    <property type="term" value="P:phosphatidic acid biosynthetic process"/>
    <property type="evidence" value="ECO:0007669"/>
    <property type="project" value="TreeGrafter"/>
</dbReference>
<dbReference type="PANTHER" id="PTHR10434:SF11">
    <property type="entry name" value="1-ACYL-SN-GLYCEROL-3-PHOSPHATE ACYLTRANSFERASE"/>
    <property type="match status" value="1"/>
</dbReference>
<evidence type="ECO:0000256" key="2">
    <source>
        <dbReference type="ARBA" id="ARBA00022679"/>
    </source>
</evidence>
<gene>
    <name evidence="6" type="ORF">GQF63_00170</name>
</gene>
<keyword evidence="2" id="KW-0808">Transferase</keyword>
<evidence type="ECO:0000259" key="5">
    <source>
        <dbReference type="SMART" id="SM00563"/>
    </source>
</evidence>
<feature type="domain" description="Phospholipid/glycerol acyltransferase" evidence="5">
    <location>
        <begin position="35"/>
        <end position="161"/>
    </location>
</feature>
<dbReference type="AlphaFoldDB" id="A0A6N8KSM2"/>
<dbReference type="Proteomes" id="UP000435036">
    <property type="component" value="Unassembled WGS sequence"/>
</dbReference>
<dbReference type="Pfam" id="PF01553">
    <property type="entry name" value="Acyltransferase"/>
    <property type="match status" value="1"/>
</dbReference>
<dbReference type="InterPro" id="IPR002123">
    <property type="entry name" value="Plipid/glycerol_acylTrfase"/>
</dbReference>